<keyword evidence="4" id="KW-1185">Reference proteome</keyword>
<sequence length="311" mass="33118">MAKWTITDIPDQAGRVVLITGANSGLGRASALALASRNAHVLVGARSVERGTAVVDKIRSVGGQADLVEVDVSDLDSVRRAVEKVAELAPAGLDVLMNNAGVMGTPLRRTEAGHELQLATNHLGPAALTWLLMPQLRKRPGARVVTLASIAHKGSGLDLDDLNFNQRRYSARQSYSQTKLANLLFMSELDRRLRADGSDVLSIGAHPGWTDTDLSVNSARMRESKTDFLEKAVGMLTRATGQSVEQGVLPQLYAATMPDARGGDYFGPDGPGEVRGAPKRVAPSAAAQSISDARRLWEITAELTGVRPDPA</sequence>
<gene>
    <name evidence="3" type="ORF">TL08_21890</name>
</gene>
<dbReference type="AlphaFoldDB" id="A0AAC9HV83"/>
<feature type="region of interest" description="Disordered" evidence="2">
    <location>
        <begin position="268"/>
        <end position="287"/>
    </location>
</feature>
<evidence type="ECO:0000256" key="1">
    <source>
        <dbReference type="ARBA" id="ARBA00023002"/>
    </source>
</evidence>
<reference evidence="4" key="1">
    <citation type="submission" date="2016-03" db="EMBL/GenBank/DDBJ databases">
        <title>Complete genome sequence of the type strain Actinoalloteichus hymeniacidonis DSM 45092.</title>
        <authorList>
            <person name="Schaffert L."/>
            <person name="Albersmeier A."/>
            <person name="Winkler A."/>
            <person name="Kalinowski J."/>
            <person name="Zotchev S."/>
            <person name="Ruckert C."/>
        </authorList>
    </citation>
    <scope>NUCLEOTIDE SEQUENCE [LARGE SCALE GENOMIC DNA]</scope>
    <source>
        <strain evidence="4">HPA177(T) (DSM 45092(T))</strain>
    </source>
</reference>
<dbReference type="EMBL" id="CP014859">
    <property type="protein sequence ID" value="AOS65165.1"/>
    <property type="molecule type" value="Genomic_DNA"/>
</dbReference>
<name>A0AAC9HV83_9PSEU</name>
<dbReference type="RefSeq" id="WP_069851663.1">
    <property type="nucleotide sequence ID" value="NZ_CP014859.1"/>
</dbReference>
<dbReference type="InterPro" id="IPR036291">
    <property type="entry name" value="NAD(P)-bd_dom_sf"/>
</dbReference>
<proteinExistence type="predicted"/>
<accession>A0AAC9HV83</accession>
<keyword evidence="1 3" id="KW-0560">Oxidoreductase</keyword>
<dbReference type="Gene3D" id="3.40.50.720">
    <property type="entry name" value="NAD(P)-binding Rossmann-like Domain"/>
    <property type="match status" value="1"/>
</dbReference>
<organism evidence="3 4">
    <name type="scientific">Actinoalloteichus hymeniacidonis</name>
    <dbReference type="NCBI Taxonomy" id="340345"/>
    <lineage>
        <taxon>Bacteria</taxon>
        <taxon>Bacillati</taxon>
        <taxon>Actinomycetota</taxon>
        <taxon>Actinomycetes</taxon>
        <taxon>Pseudonocardiales</taxon>
        <taxon>Pseudonocardiaceae</taxon>
        <taxon>Actinoalloteichus</taxon>
    </lineage>
</organism>
<dbReference type="PRINTS" id="PR00081">
    <property type="entry name" value="GDHRDH"/>
</dbReference>
<evidence type="ECO:0000313" key="4">
    <source>
        <dbReference type="Proteomes" id="UP000095210"/>
    </source>
</evidence>
<dbReference type="InterPro" id="IPR002347">
    <property type="entry name" value="SDR_fam"/>
</dbReference>
<dbReference type="SUPFAM" id="SSF51735">
    <property type="entry name" value="NAD(P)-binding Rossmann-fold domains"/>
    <property type="match status" value="1"/>
</dbReference>
<evidence type="ECO:0008006" key="5">
    <source>
        <dbReference type="Google" id="ProtNLM"/>
    </source>
</evidence>
<dbReference type="PANTHER" id="PTHR43157">
    <property type="entry name" value="PHOSPHATIDYLINOSITOL-GLYCAN BIOSYNTHESIS CLASS F PROTEIN-RELATED"/>
    <property type="match status" value="1"/>
</dbReference>
<dbReference type="KEGG" id="ahm:TL08_21890"/>
<dbReference type="Proteomes" id="UP000095210">
    <property type="component" value="Chromosome"/>
</dbReference>
<dbReference type="Pfam" id="PF00106">
    <property type="entry name" value="adh_short"/>
    <property type="match status" value="1"/>
</dbReference>
<evidence type="ECO:0000313" key="3">
    <source>
        <dbReference type="EMBL" id="AOS65165.1"/>
    </source>
</evidence>
<evidence type="ECO:0000256" key="2">
    <source>
        <dbReference type="SAM" id="MobiDB-lite"/>
    </source>
</evidence>
<dbReference type="PANTHER" id="PTHR43157:SF31">
    <property type="entry name" value="PHOSPHATIDYLINOSITOL-GLYCAN BIOSYNTHESIS CLASS F PROTEIN"/>
    <property type="match status" value="1"/>
</dbReference>
<protein>
    <recommendedName>
        <fullName evidence="5">Short-chain alcohol dehydrogenase</fullName>
    </recommendedName>
</protein>
<dbReference type="NCBIfam" id="NF004846">
    <property type="entry name" value="PRK06197.1"/>
    <property type="match status" value="1"/>
</dbReference>
<dbReference type="GO" id="GO:0016491">
    <property type="term" value="F:oxidoreductase activity"/>
    <property type="evidence" value="ECO:0007669"/>
    <property type="project" value="UniProtKB-KW"/>
</dbReference>